<dbReference type="PANTHER" id="PTHR38111">
    <property type="entry name" value="ZN(2)-C6 FUNGAL-TYPE DOMAIN-CONTAINING PROTEIN-RELATED"/>
    <property type="match status" value="1"/>
</dbReference>
<evidence type="ECO:0000313" key="3">
    <source>
        <dbReference type="Proteomes" id="UP001369815"/>
    </source>
</evidence>
<dbReference type="AlphaFoldDB" id="A0AAX6MMA9"/>
<feature type="region of interest" description="Disordered" evidence="1">
    <location>
        <begin position="29"/>
        <end position="51"/>
    </location>
</feature>
<name>A0AAX6MMA9_9PEZI</name>
<comment type="caution">
    <text evidence="2">The sequence shown here is derived from an EMBL/GenBank/DDBJ whole genome shotgun (WGS) entry which is preliminary data.</text>
</comment>
<evidence type="ECO:0000313" key="2">
    <source>
        <dbReference type="EMBL" id="KAK6953778.1"/>
    </source>
</evidence>
<keyword evidence="3" id="KW-1185">Reference proteome</keyword>
<reference evidence="2 3" key="1">
    <citation type="journal article" date="2024" name="Front Chem Biol">
        <title>Unveiling the potential of Daldinia eschscholtzii MFLUCC 19-0629 through bioactivity and bioinformatics studies for enhanced sustainable agriculture production.</title>
        <authorList>
            <person name="Brooks S."/>
            <person name="Weaver J.A."/>
            <person name="Klomchit A."/>
            <person name="Alharthi S.A."/>
            <person name="Onlamun T."/>
            <person name="Nurani R."/>
            <person name="Vong T.K."/>
            <person name="Alberti F."/>
            <person name="Greco C."/>
        </authorList>
    </citation>
    <scope>NUCLEOTIDE SEQUENCE [LARGE SCALE GENOMIC DNA]</scope>
    <source>
        <strain evidence="2">MFLUCC 19-0629</strain>
    </source>
</reference>
<dbReference type="InterPro" id="IPR053178">
    <property type="entry name" value="Osmoadaptation_assoc"/>
</dbReference>
<evidence type="ECO:0000256" key="1">
    <source>
        <dbReference type="SAM" id="MobiDB-lite"/>
    </source>
</evidence>
<dbReference type="EMBL" id="JBANMG010000004">
    <property type="protein sequence ID" value="KAK6953778.1"/>
    <property type="molecule type" value="Genomic_DNA"/>
</dbReference>
<gene>
    <name evidence="2" type="ORF">Daesc_003740</name>
</gene>
<dbReference type="Proteomes" id="UP001369815">
    <property type="component" value="Unassembled WGS sequence"/>
</dbReference>
<accession>A0AAX6MMA9</accession>
<protein>
    <submittedName>
        <fullName evidence="2">Uncharacterized protein</fullName>
    </submittedName>
</protein>
<proteinExistence type="predicted"/>
<organism evidence="2 3">
    <name type="scientific">Daldinia eschscholtzii</name>
    <dbReference type="NCBI Taxonomy" id="292717"/>
    <lineage>
        <taxon>Eukaryota</taxon>
        <taxon>Fungi</taxon>
        <taxon>Dikarya</taxon>
        <taxon>Ascomycota</taxon>
        <taxon>Pezizomycotina</taxon>
        <taxon>Sordariomycetes</taxon>
        <taxon>Xylariomycetidae</taxon>
        <taxon>Xylariales</taxon>
        <taxon>Hypoxylaceae</taxon>
        <taxon>Daldinia</taxon>
    </lineage>
</organism>
<sequence>MVGIPKSNRLRRELADVWCMCPGRSDSVGAASDDGSQIQTQQPRGAGPSGTMIVDMKEYTAAAGPGVFHRMRLTRPHHRLAAQLVYCLESASGTGRDMLIWGPSIWMIPRRLGSESPVLRDTVKLVVASWANSQRVALSPEAWLDLRLHTQALGSLRKALQEPGQDLVTDTIAAQWLLQKLEFTYDFERGANQERHAAGLTAVISRGGPWQSFDELGIHAAFDSFFNILQEDVRLGRDCVFMNSEWAAAFRQAIDAYTKRPVLKAMYYLWVEMTAWPTLVRLVRVLCQDPSDTMTAAELVLRATPVIEYLEHDNETTLNSLMEAGDIIERENLLNPDLFPTCYQFRDIDTAKLFYTHAMYTIIVYRTLQEANLVLGSYNPSVMKRCREYSKRIWMTYAWMRAQIPLAVEYTAALVFSYESANEEERQFCTRSLGDLEYYRRPPPVGQWIDATIMANVKGYTGRLPFLKSRDISIEICSLGCRS</sequence>